<dbReference type="GO" id="GO:0016758">
    <property type="term" value="F:hexosyltransferase activity"/>
    <property type="evidence" value="ECO:0007669"/>
    <property type="project" value="UniProtKB-ARBA"/>
</dbReference>
<dbReference type="PANTHER" id="PTHR22916">
    <property type="entry name" value="GLYCOSYLTRANSFERASE"/>
    <property type="match status" value="1"/>
</dbReference>
<dbReference type="Gene3D" id="3.90.550.10">
    <property type="entry name" value="Spore Coat Polysaccharide Biosynthesis Protein SpsA, Chain A"/>
    <property type="match status" value="1"/>
</dbReference>
<dbReference type="InterPro" id="IPR029044">
    <property type="entry name" value="Nucleotide-diphossugar_trans"/>
</dbReference>
<dbReference type="InterPro" id="IPR001173">
    <property type="entry name" value="Glyco_trans_2-like"/>
</dbReference>
<evidence type="ECO:0000259" key="1">
    <source>
        <dbReference type="Pfam" id="PF00535"/>
    </source>
</evidence>
<dbReference type="SUPFAM" id="SSF53448">
    <property type="entry name" value="Nucleotide-diphospho-sugar transferases"/>
    <property type="match status" value="1"/>
</dbReference>
<evidence type="ECO:0000313" key="2">
    <source>
        <dbReference type="EMBL" id="AHB32616.1"/>
    </source>
</evidence>
<dbReference type="EMBL" id="KC526910">
    <property type="protein sequence ID" value="AHB32616.1"/>
    <property type="molecule type" value="Genomic_DNA"/>
</dbReference>
<dbReference type="RefSeq" id="WP_280042773.1">
    <property type="nucleotide sequence ID" value="NZ_JARFJM010000009.1"/>
</dbReference>
<protein>
    <submittedName>
        <fullName evidence="2">Gtr160</fullName>
    </submittedName>
</protein>
<sequence>MRKIISVIIPIYKVEDYIEECINSILVQITPEIEVILVNDGTPDNSFEIVNNILELEPLEVRNCFILLEQENQGQSKARNFGLSIATGDYIAFLDSDDILEKNYFSVLLEKINKFSPDIISFKSNRFKKNQEDAFLFEVGVNKEGIFPNSFNLLTEIFNQSAWFPWLNIYKQTLFKNKSFPVGVYYEDAALIPELFLQAKTICFLKDSLYGYRINQGSSLLNKSLKNINKHIESFKFIIDLYEKRLLKQPLYSPNMISIVQGYITYLIKNVSFAEAVKEYRRVSLKSKKIDINLVKRRGNILFYKFGIIFLVFTKIVGKD</sequence>
<reference evidence="2" key="2">
    <citation type="journal article" date="2016" name="Carbohydr. Res.">
        <title>Related structures of neutral capsular polysaccharides of Acinetobacter baumannii isolates that carry related capsule gene clusters KL43, KL47, and KL88.</title>
        <authorList>
            <person name="Shashkov A.S."/>
            <person name="Kenyon J.J."/>
            <person name="Arbatsky N.P."/>
            <person name="Shneider M.M."/>
            <person name="Popova A.V."/>
            <person name="Miroshnikov K.A."/>
            <person name="Hall R.M."/>
            <person name="Knirel Y.A."/>
        </authorList>
    </citation>
    <scope>NUCLEOTIDE SEQUENCE</scope>
    <source>
        <strain evidence="2">LUH5548</strain>
    </source>
</reference>
<feature type="domain" description="Glycosyltransferase 2-like" evidence="1">
    <location>
        <begin position="6"/>
        <end position="129"/>
    </location>
</feature>
<gene>
    <name evidence="2" type="primary">gtr160</name>
</gene>
<dbReference type="AlphaFoldDB" id="V5RBH6"/>
<dbReference type="PANTHER" id="PTHR22916:SF3">
    <property type="entry name" value="UDP-GLCNAC:BETAGAL BETA-1,3-N-ACETYLGLUCOSAMINYLTRANSFERASE-LIKE PROTEIN 1"/>
    <property type="match status" value="1"/>
</dbReference>
<dbReference type="CDD" id="cd00761">
    <property type="entry name" value="Glyco_tranf_GTA_type"/>
    <property type="match status" value="1"/>
</dbReference>
<organism evidence="2">
    <name type="scientific">Acinetobacter baumannii</name>
    <dbReference type="NCBI Taxonomy" id="470"/>
    <lineage>
        <taxon>Bacteria</taxon>
        <taxon>Pseudomonadati</taxon>
        <taxon>Pseudomonadota</taxon>
        <taxon>Gammaproteobacteria</taxon>
        <taxon>Moraxellales</taxon>
        <taxon>Moraxellaceae</taxon>
        <taxon>Acinetobacter</taxon>
        <taxon>Acinetobacter calcoaceticus/baumannii complex</taxon>
    </lineage>
</organism>
<proteinExistence type="predicted"/>
<dbReference type="Pfam" id="PF00535">
    <property type="entry name" value="Glycos_transf_2"/>
    <property type="match status" value="1"/>
</dbReference>
<accession>V5RBH6</accession>
<name>V5RBH6_ACIBA</name>
<reference evidence="2" key="1">
    <citation type="journal article" date="2013" name="PLoS ONE">
        <title>Diversity in the major polysaccharide antigen of Acinetobacter baumannii assessed by DNA sequencing, and development of a molecular serotyping scheme.</title>
        <authorList>
            <person name="Hu D."/>
            <person name="Liu B."/>
            <person name="Dijkshoorn L."/>
            <person name="Wang L."/>
            <person name="Reeves P.R."/>
        </authorList>
    </citation>
    <scope>NUCLEOTIDE SEQUENCE</scope>
    <source>
        <strain evidence="2">LUH5548</strain>
    </source>
</reference>